<evidence type="ECO:0000256" key="10">
    <source>
        <dbReference type="ARBA" id="ARBA00032441"/>
    </source>
</evidence>
<keyword evidence="7" id="KW-0547">Nucleotide-binding</keyword>
<comment type="subcellular location">
    <subcellularLocation>
        <location evidence="1">Cytoplasm</location>
    </subcellularLocation>
</comment>
<keyword evidence="12" id="KW-1185">Reference proteome</keyword>
<evidence type="ECO:0000313" key="12">
    <source>
        <dbReference type="Proteomes" id="UP001556709"/>
    </source>
</evidence>
<evidence type="ECO:0000256" key="7">
    <source>
        <dbReference type="ARBA" id="ARBA00022741"/>
    </source>
</evidence>
<proteinExistence type="inferred from homology"/>
<sequence length="161" mass="17616">MSPMVVDLPDETATRALAGAIAAIRPRHGVVHLEGDLGAGKTTWVRGFLQSAGHDGPVRSPTYTLIEPYALGDERLFHLDLYRLSDPEELEFIGLRELLDDGLLLVEWPDRGQGVLPPPSLRVQLAVVGHGRRARLDARPDEWTGLAAILETLKEKIALSS</sequence>
<keyword evidence="5" id="KW-0819">tRNA processing</keyword>
<keyword evidence="8" id="KW-0067">ATP-binding</keyword>
<evidence type="ECO:0000256" key="3">
    <source>
        <dbReference type="ARBA" id="ARBA00019010"/>
    </source>
</evidence>
<name>A0ABV3TBC3_9GAMM</name>
<dbReference type="InterPro" id="IPR003442">
    <property type="entry name" value="T6A_TsaE"/>
</dbReference>
<evidence type="ECO:0000256" key="2">
    <source>
        <dbReference type="ARBA" id="ARBA00007599"/>
    </source>
</evidence>
<evidence type="ECO:0000256" key="5">
    <source>
        <dbReference type="ARBA" id="ARBA00022694"/>
    </source>
</evidence>
<dbReference type="EMBL" id="JBAKFM010000002">
    <property type="protein sequence ID" value="MEX0468932.1"/>
    <property type="molecule type" value="Genomic_DNA"/>
</dbReference>
<evidence type="ECO:0000256" key="4">
    <source>
        <dbReference type="ARBA" id="ARBA00022490"/>
    </source>
</evidence>
<accession>A0ABV3TBC3</accession>
<dbReference type="PANTHER" id="PTHR33540:SF2">
    <property type="entry name" value="TRNA THREONYLCARBAMOYLADENOSINE BIOSYNTHESIS PROTEIN TSAE"/>
    <property type="match status" value="1"/>
</dbReference>
<evidence type="ECO:0000256" key="9">
    <source>
        <dbReference type="ARBA" id="ARBA00022842"/>
    </source>
</evidence>
<evidence type="ECO:0000256" key="1">
    <source>
        <dbReference type="ARBA" id="ARBA00004496"/>
    </source>
</evidence>
<dbReference type="InterPro" id="IPR027417">
    <property type="entry name" value="P-loop_NTPase"/>
</dbReference>
<dbReference type="PANTHER" id="PTHR33540">
    <property type="entry name" value="TRNA THREONYLCARBAMOYLADENOSINE BIOSYNTHESIS PROTEIN TSAE"/>
    <property type="match status" value="1"/>
</dbReference>
<dbReference type="Proteomes" id="UP001556709">
    <property type="component" value="Unassembled WGS sequence"/>
</dbReference>
<protein>
    <recommendedName>
        <fullName evidence="3">tRNA threonylcarbamoyladenosine biosynthesis protein TsaE</fullName>
    </recommendedName>
    <alternativeName>
        <fullName evidence="10">t(6)A37 threonylcarbamoyladenosine biosynthesis protein TsaE</fullName>
    </alternativeName>
</protein>
<gene>
    <name evidence="11" type="primary">tsaE</name>
    <name evidence="11" type="ORF">V6X73_04200</name>
</gene>
<organism evidence="11 12">
    <name type="scientific">Spiribacter pallidus</name>
    <dbReference type="NCBI Taxonomy" id="1987936"/>
    <lineage>
        <taxon>Bacteria</taxon>
        <taxon>Pseudomonadati</taxon>
        <taxon>Pseudomonadota</taxon>
        <taxon>Gammaproteobacteria</taxon>
        <taxon>Chromatiales</taxon>
        <taxon>Ectothiorhodospiraceae</taxon>
        <taxon>Spiribacter</taxon>
    </lineage>
</organism>
<evidence type="ECO:0000256" key="8">
    <source>
        <dbReference type="ARBA" id="ARBA00022840"/>
    </source>
</evidence>
<keyword evidence="6" id="KW-0479">Metal-binding</keyword>
<reference evidence="11 12" key="1">
    <citation type="submission" date="2024-02" db="EMBL/GenBank/DDBJ databases">
        <title>New especies of Spiribacter isolated from saline water.</title>
        <authorList>
            <person name="Leon M.J."/>
            <person name="De La Haba R."/>
            <person name="Sanchez-Porro C."/>
            <person name="Ventosa A."/>
        </authorList>
    </citation>
    <scope>NUCLEOTIDE SEQUENCE [LARGE SCALE GENOMIC DNA]</scope>
    <source>
        <strain evidence="12">ag22IC6-390</strain>
    </source>
</reference>
<dbReference type="Gene3D" id="3.40.50.300">
    <property type="entry name" value="P-loop containing nucleotide triphosphate hydrolases"/>
    <property type="match status" value="1"/>
</dbReference>
<dbReference type="Pfam" id="PF02367">
    <property type="entry name" value="TsaE"/>
    <property type="match status" value="1"/>
</dbReference>
<keyword evidence="4" id="KW-0963">Cytoplasm</keyword>
<comment type="similarity">
    <text evidence="2">Belongs to the TsaE family.</text>
</comment>
<dbReference type="SUPFAM" id="SSF52540">
    <property type="entry name" value="P-loop containing nucleoside triphosphate hydrolases"/>
    <property type="match status" value="1"/>
</dbReference>
<keyword evidence="9" id="KW-0460">Magnesium</keyword>
<evidence type="ECO:0000256" key="6">
    <source>
        <dbReference type="ARBA" id="ARBA00022723"/>
    </source>
</evidence>
<evidence type="ECO:0000313" key="11">
    <source>
        <dbReference type="EMBL" id="MEX0468932.1"/>
    </source>
</evidence>
<dbReference type="NCBIfam" id="TIGR00150">
    <property type="entry name" value="T6A_YjeE"/>
    <property type="match status" value="1"/>
</dbReference>
<comment type="caution">
    <text evidence="11">The sequence shown here is derived from an EMBL/GenBank/DDBJ whole genome shotgun (WGS) entry which is preliminary data.</text>
</comment>
<dbReference type="RefSeq" id="WP_367958849.1">
    <property type="nucleotide sequence ID" value="NZ_JBAKFK010000002.1"/>
</dbReference>